<reference evidence="2" key="1">
    <citation type="journal article" date="2023" name="Plant J.">
        <title>Genome sequences and population genomics provide insights into the demographic history, inbreeding, and mutation load of two 'living fossil' tree species of Dipteronia.</title>
        <authorList>
            <person name="Feng Y."/>
            <person name="Comes H.P."/>
            <person name="Chen J."/>
            <person name="Zhu S."/>
            <person name="Lu R."/>
            <person name="Zhang X."/>
            <person name="Li P."/>
            <person name="Qiu J."/>
            <person name="Olsen K.M."/>
            <person name="Qiu Y."/>
        </authorList>
    </citation>
    <scope>NUCLEOTIDE SEQUENCE</scope>
    <source>
        <strain evidence="2">NBL</strain>
    </source>
</reference>
<evidence type="ECO:0000259" key="1">
    <source>
        <dbReference type="SMART" id="SM00597"/>
    </source>
</evidence>
<dbReference type="PANTHER" id="PTHR45749">
    <property type="match status" value="1"/>
</dbReference>
<feature type="domain" description="TTF-type" evidence="1">
    <location>
        <begin position="69"/>
        <end position="170"/>
    </location>
</feature>
<keyword evidence="3" id="KW-1185">Reference proteome</keyword>
<sequence>MDIHRRYPSPCPKIKWILDNKSLVLDLGLRRQIWDCPVNERDEIHRAYINAGPFQPMLDHYKKSGRDSPKRSFQSSLFKLFSTWLKYSPTIDATYCLHCFLFSKPTKHLAATAFIVDGFKSWKKVRNGDKFAFLAHARNKDNHMTPHTIVERASTDLMNQSRHIERVVKMYNSQEITNNRLRVKATVEVVRWLPFQGCVFKGHDESSSSINRGNFLKLL</sequence>
<dbReference type="Pfam" id="PF14291">
    <property type="entry name" value="DUF4371"/>
    <property type="match status" value="1"/>
</dbReference>
<dbReference type="AlphaFoldDB" id="A0AAE0E4R7"/>
<name>A0AAE0E4R7_9ROSI</name>
<dbReference type="InterPro" id="IPR025398">
    <property type="entry name" value="DUF4371"/>
</dbReference>
<comment type="caution">
    <text evidence="2">The sequence shown here is derived from an EMBL/GenBank/DDBJ whole genome shotgun (WGS) entry which is preliminary data.</text>
</comment>
<dbReference type="PANTHER" id="PTHR45749:SF37">
    <property type="entry name" value="OS05G0311600 PROTEIN"/>
    <property type="match status" value="1"/>
</dbReference>
<evidence type="ECO:0000313" key="3">
    <source>
        <dbReference type="Proteomes" id="UP001281410"/>
    </source>
</evidence>
<dbReference type="SMART" id="SM00597">
    <property type="entry name" value="ZnF_TTF"/>
    <property type="match status" value="1"/>
</dbReference>
<dbReference type="InterPro" id="IPR006580">
    <property type="entry name" value="Znf_TTF"/>
</dbReference>
<gene>
    <name evidence="2" type="ORF">Dsin_020220</name>
</gene>
<organism evidence="2 3">
    <name type="scientific">Dipteronia sinensis</name>
    <dbReference type="NCBI Taxonomy" id="43782"/>
    <lineage>
        <taxon>Eukaryota</taxon>
        <taxon>Viridiplantae</taxon>
        <taxon>Streptophyta</taxon>
        <taxon>Embryophyta</taxon>
        <taxon>Tracheophyta</taxon>
        <taxon>Spermatophyta</taxon>
        <taxon>Magnoliopsida</taxon>
        <taxon>eudicotyledons</taxon>
        <taxon>Gunneridae</taxon>
        <taxon>Pentapetalae</taxon>
        <taxon>rosids</taxon>
        <taxon>malvids</taxon>
        <taxon>Sapindales</taxon>
        <taxon>Sapindaceae</taxon>
        <taxon>Hippocastanoideae</taxon>
        <taxon>Acereae</taxon>
        <taxon>Dipteronia</taxon>
    </lineage>
</organism>
<evidence type="ECO:0000313" key="2">
    <source>
        <dbReference type="EMBL" id="KAK3206174.1"/>
    </source>
</evidence>
<proteinExistence type="predicted"/>
<accession>A0AAE0E4R7</accession>
<protein>
    <recommendedName>
        <fullName evidence="1">TTF-type domain-containing protein</fullName>
    </recommendedName>
</protein>
<dbReference type="EMBL" id="JANJYJ010000006">
    <property type="protein sequence ID" value="KAK3206174.1"/>
    <property type="molecule type" value="Genomic_DNA"/>
</dbReference>
<dbReference type="Proteomes" id="UP001281410">
    <property type="component" value="Unassembled WGS sequence"/>
</dbReference>